<dbReference type="STRING" id="425514.SAMN05443550_11058"/>
<dbReference type="EMBL" id="FNRA01000010">
    <property type="protein sequence ID" value="SEB08906.1"/>
    <property type="molecule type" value="Genomic_DNA"/>
</dbReference>
<gene>
    <name evidence="1" type="ORF">SAMN05443550_11058</name>
</gene>
<name>A0A1H4GH27_9SPHI</name>
<sequence>MKIHINILAFCLLTGFSVIPACKKAEPQTKAIHDTESPGGTGQEKALIPLQIGTGKSKITFSYTADNSLSKVEYGDGTSTVLKYNTSGKPSALMSYQGLELRSFTQYTLDKDGWVVRANKYLVTDQGYDDAGNDVFTYYTASRLSQISHYNLQNKLLGTSQKFYSASGNVIRDQNSIDALSAGYLYDEKNGLFKNAGYAWLFAAEDGNKLFFSCINNVRACTYVLKPDLNQSFSYTYNTDGYPATVTSVSNGVTVSSKVTYRPAE</sequence>
<proteinExistence type="predicted"/>
<dbReference type="AlphaFoldDB" id="A0A1H4GH27"/>
<organism evidence="1 2">
    <name type="scientific">Pedobacter hartonius</name>
    <dbReference type="NCBI Taxonomy" id="425514"/>
    <lineage>
        <taxon>Bacteria</taxon>
        <taxon>Pseudomonadati</taxon>
        <taxon>Bacteroidota</taxon>
        <taxon>Sphingobacteriia</taxon>
        <taxon>Sphingobacteriales</taxon>
        <taxon>Sphingobacteriaceae</taxon>
        <taxon>Pedobacter</taxon>
    </lineage>
</organism>
<dbReference type="RefSeq" id="WP_090558703.1">
    <property type="nucleotide sequence ID" value="NZ_FNRA01000010.1"/>
</dbReference>
<dbReference type="Proteomes" id="UP000198850">
    <property type="component" value="Unassembled WGS sequence"/>
</dbReference>
<keyword evidence="2" id="KW-1185">Reference proteome</keyword>
<accession>A0A1H4GH27</accession>
<evidence type="ECO:0000313" key="2">
    <source>
        <dbReference type="Proteomes" id="UP000198850"/>
    </source>
</evidence>
<evidence type="ECO:0000313" key="1">
    <source>
        <dbReference type="EMBL" id="SEB08906.1"/>
    </source>
</evidence>
<protein>
    <submittedName>
        <fullName evidence="1">Uncharacterized protein</fullName>
    </submittedName>
</protein>
<reference evidence="1 2" key="1">
    <citation type="submission" date="2016-10" db="EMBL/GenBank/DDBJ databases">
        <authorList>
            <person name="de Groot N.N."/>
        </authorList>
    </citation>
    <scope>NUCLEOTIDE SEQUENCE [LARGE SCALE GENOMIC DNA]</scope>
    <source>
        <strain evidence="1 2">DSM 19033</strain>
    </source>
</reference>
<dbReference type="OrthoDB" id="757351at2"/>